<accession>A0A1C3K2H9</accession>
<keyword evidence="4" id="KW-1185">Reference proteome</keyword>
<name>A0A1C3K2H9_9BURK</name>
<evidence type="ECO:0000259" key="1">
    <source>
        <dbReference type="Pfam" id="PF13098"/>
    </source>
</evidence>
<evidence type="ECO:0000313" key="4">
    <source>
        <dbReference type="Proteomes" id="UP000078558"/>
    </source>
</evidence>
<dbReference type="Pfam" id="PF13098">
    <property type="entry name" value="Thioredoxin_2"/>
    <property type="match status" value="1"/>
</dbReference>
<dbReference type="InterPro" id="IPR051470">
    <property type="entry name" value="Thiol:disulfide_interchange"/>
</dbReference>
<dbReference type="OrthoDB" id="8778885at2"/>
<organism evidence="2 4">
    <name type="scientific">Orrella dioscoreae</name>
    <dbReference type="NCBI Taxonomy" id="1851544"/>
    <lineage>
        <taxon>Bacteria</taxon>
        <taxon>Pseudomonadati</taxon>
        <taxon>Pseudomonadota</taxon>
        <taxon>Betaproteobacteria</taxon>
        <taxon>Burkholderiales</taxon>
        <taxon>Alcaligenaceae</taxon>
        <taxon>Orrella</taxon>
    </lineage>
</organism>
<dbReference type="EMBL" id="LT907988">
    <property type="protein sequence ID" value="SOE52113.1"/>
    <property type="molecule type" value="Genomic_DNA"/>
</dbReference>
<dbReference type="PANTHER" id="PTHR35272">
    <property type="entry name" value="THIOL:DISULFIDE INTERCHANGE PROTEIN DSBC-RELATED"/>
    <property type="match status" value="1"/>
</dbReference>
<reference evidence="2 4" key="1">
    <citation type="submission" date="2016-06" db="EMBL/GenBank/DDBJ databases">
        <authorList>
            <person name="Kjaerup R.B."/>
            <person name="Dalgaard T.S."/>
            <person name="Juul-Madsen H.R."/>
        </authorList>
    </citation>
    <scope>NUCLEOTIDE SEQUENCE [LARGE SCALE GENOMIC DNA]</scope>
    <source>
        <strain evidence="2">Orrdi1</strain>
    </source>
</reference>
<dbReference type="SUPFAM" id="SSF52833">
    <property type="entry name" value="Thioredoxin-like"/>
    <property type="match status" value="1"/>
</dbReference>
<dbReference type="Gene3D" id="3.40.30.10">
    <property type="entry name" value="Glutaredoxin"/>
    <property type="match status" value="1"/>
</dbReference>
<gene>
    <name evidence="2" type="ORF">ODI_01337</name>
    <name evidence="3" type="ORF">ODI_R3930</name>
</gene>
<evidence type="ECO:0000313" key="3">
    <source>
        <dbReference type="EMBL" id="SOE52113.1"/>
    </source>
</evidence>
<protein>
    <submittedName>
        <fullName evidence="2">Thiol:disulfide interchange protein DsbC</fullName>
    </submittedName>
</protein>
<dbReference type="PANTHER" id="PTHR35272:SF3">
    <property type="entry name" value="THIOL:DISULFIDE INTERCHANGE PROTEIN DSBC"/>
    <property type="match status" value="1"/>
</dbReference>
<proteinExistence type="predicted"/>
<dbReference type="KEGG" id="odi:ODI_R3930"/>
<evidence type="ECO:0000313" key="2">
    <source>
        <dbReference type="EMBL" id="SBT25710.1"/>
    </source>
</evidence>
<reference evidence="3 4" key="2">
    <citation type="submission" date="2017-08" db="EMBL/GenBank/DDBJ databases">
        <authorList>
            <person name="de Groot N.N."/>
        </authorList>
    </citation>
    <scope>NUCLEOTIDE SEQUENCE [LARGE SCALE GENOMIC DNA]</scope>
    <source>
        <strain evidence="3">Orrdi1</strain>
    </source>
</reference>
<dbReference type="AlphaFoldDB" id="A0A1C3K2H9"/>
<dbReference type="InterPro" id="IPR036249">
    <property type="entry name" value="Thioredoxin-like_sf"/>
</dbReference>
<dbReference type="EMBL" id="FLRC01000022">
    <property type="protein sequence ID" value="SBT25710.1"/>
    <property type="molecule type" value="Genomic_DNA"/>
</dbReference>
<sequence>MQQHKRWAGFIMGAILVILSTGLWAPAVQAQAWPALRASSDESQVLAAFKKGPYGNMAKGRVARQTVVPGIYAIVDPAGKYAPLFTDAKITKMKNGGSGWLDVASGNPLPAAQVQALRRDMASRIDTGRAIPYQYGQGGKGAILVTAYDCPYCRKLEQELDASAVNAKVYVFPTSLQHNKPGPMALARDIWCSADAATAWKAAILRKEAPAKAASSCTKDARDTSWLMTLFDIKGVPARILPDGRVGMFKVGEL</sequence>
<feature type="domain" description="Thioredoxin-like fold" evidence="1">
    <location>
        <begin position="142"/>
        <end position="245"/>
    </location>
</feature>
<dbReference type="STRING" id="1851544.ODI_01337"/>
<dbReference type="RefSeq" id="WP_067754149.1">
    <property type="nucleotide sequence ID" value="NZ_LT907988.1"/>
</dbReference>
<dbReference type="Proteomes" id="UP000078558">
    <property type="component" value="Chromosome I"/>
</dbReference>
<dbReference type="InterPro" id="IPR012336">
    <property type="entry name" value="Thioredoxin-like_fold"/>
</dbReference>